<dbReference type="GO" id="GO:0005743">
    <property type="term" value="C:mitochondrial inner membrane"/>
    <property type="evidence" value="ECO:0007669"/>
    <property type="project" value="UniProtKB-SubCell"/>
</dbReference>
<gene>
    <name evidence="8" type="ORF">BGHDH14_bgh01128</name>
</gene>
<evidence type="ECO:0000256" key="4">
    <source>
        <dbReference type="ARBA" id="ARBA00022989"/>
    </source>
</evidence>
<evidence type="ECO:0000256" key="6">
    <source>
        <dbReference type="ARBA" id="ARBA00023136"/>
    </source>
</evidence>
<sequence>MISGEDSIYHPKDAILAGLSGAGIAGAAGAMIAGVQNSLSKSNVGAWGIVSRFGGTMALFTAVGASYEFVTTASANLREQNDSLNPVLGGFVSGSLIGLKVGTTPAVLGYGAVAAVLMGAFDYTGGRLSGPRRNPELDEFERKQIIRKNLPRPIEATIAELGEGRGIYAPGYEERRRVRLKEKYGIEVPVKS</sequence>
<reference evidence="8 9" key="1">
    <citation type="journal article" date="2010" name="Science">
        <title>Genome expansion and gene loss in powdery mildew fungi reveal tradeoffs in extreme parasitism.</title>
        <authorList>
            <person name="Spanu P.D."/>
            <person name="Abbott J.C."/>
            <person name="Amselem J."/>
            <person name="Burgis T.A."/>
            <person name="Soanes D.M."/>
            <person name="Stueber K."/>
            <person name="Ver Loren van Themaat E."/>
            <person name="Brown J.K.M."/>
            <person name="Butcher S.A."/>
            <person name="Gurr S.J."/>
            <person name="Lebrun M.-H."/>
            <person name="Ridout C.J."/>
            <person name="Schulze-Lefert P."/>
            <person name="Talbot N.J."/>
            <person name="Ahmadinejad N."/>
            <person name="Ametz C."/>
            <person name="Barton G.R."/>
            <person name="Benjdia M."/>
            <person name="Bidzinski P."/>
            <person name="Bindschedler L.V."/>
            <person name="Both M."/>
            <person name="Brewer M.T."/>
            <person name="Cadle-Davidson L."/>
            <person name="Cadle-Davidson M.M."/>
            <person name="Collemare J."/>
            <person name="Cramer R."/>
            <person name="Frenkel O."/>
            <person name="Godfrey D."/>
            <person name="Harriman J."/>
            <person name="Hoede C."/>
            <person name="King B.C."/>
            <person name="Klages S."/>
            <person name="Kleemann J."/>
            <person name="Knoll D."/>
            <person name="Koti P.S."/>
            <person name="Kreplak J."/>
            <person name="Lopez-Ruiz F.J."/>
            <person name="Lu X."/>
            <person name="Maekawa T."/>
            <person name="Mahanil S."/>
            <person name="Micali C."/>
            <person name="Milgroom M.G."/>
            <person name="Montana G."/>
            <person name="Noir S."/>
            <person name="O'Connell R.J."/>
            <person name="Oberhaensli S."/>
            <person name="Parlange F."/>
            <person name="Pedersen C."/>
            <person name="Quesneville H."/>
            <person name="Reinhardt R."/>
            <person name="Rott M."/>
            <person name="Sacristan S."/>
            <person name="Schmidt S.M."/>
            <person name="Schoen M."/>
            <person name="Skamnioti P."/>
            <person name="Sommer H."/>
            <person name="Stephens A."/>
            <person name="Takahara H."/>
            <person name="Thordal-Christensen H."/>
            <person name="Vigouroux M."/>
            <person name="Wessling R."/>
            <person name="Wicker T."/>
            <person name="Panstruga R."/>
        </authorList>
    </citation>
    <scope>NUCLEOTIDE SEQUENCE [LARGE SCALE GENOMIC DNA]</scope>
    <source>
        <strain evidence="8">DH14</strain>
    </source>
</reference>
<keyword evidence="3" id="KW-0999">Mitochondrion inner membrane</keyword>
<evidence type="ECO:0000256" key="7">
    <source>
        <dbReference type="SAM" id="Phobius"/>
    </source>
</evidence>
<dbReference type="AlphaFoldDB" id="N1J6K6"/>
<organism evidence="8 9">
    <name type="scientific">Blumeria graminis f. sp. hordei (strain DH14)</name>
    <name type="common">Barley powdery mildew</name>
    <name type="synonym">Oidium monilioides f. sp. hordei</name>
    <dbReference type="NCBI Taxonomy" id="546991"/>
    <lineage>
        <taxon>Eukaryota</taxon>
        <taxon>Fungi</taxon>
        <taxon>Dikarya</taxon>
        <taxon>Ascomycota</taxon>
        <taxon>Pezizomycotina</taxon>
        <taxon>Leotiomycetes</taxon>
        <taxon>Erysiphales</taxon>
        <taxon>Erysiphaceae</taxon>
        <taxon>Blumeria</taxon>
        <taxon>Blumeria hordei</taxon>
    </lineage>
</organism>
<dbReference type="InterPro" id="IPR039205">
    <property type="entry name" value="NDUFA11"/>
</dbReference>
<dbReference type="HOGENOM" id="CLU_088319_0_0_1"/>
<dbReference type="Proteomes" id="UP000015441">
    <property type="component" value="Unassembled WGS sequence"/>
</dbReference>
<evidence type="ECO:0000256" key="5">
    <source>
        <dbReference type="ARBA" id="ARBA00023128"/>
    </source>
</evidence>
<keyword evidence="5" id="KW-0496">Mitochondrion</keyword>
<feature type="transmembrane region" description="Helical" evidence="7">
    <location>
        <begin position="47"/>
        <end position="67"/>
    </location>
</feature>
<dbReference type="EMBL" id="CAUH01001631">
    <property type="protein sequence ID" value="CCU75740.1"/>
    <property type="molecule type" value="Genomic_DNA"/>
</dbReference>
<dbReference type="GO" id="GO:0045271">
    <property type="term" value="C:respiratory chain complex I"/>
    <property type="evidence" value="ECO:0007669"/>
    <property type="project" value="InterPro"/>
</dbReference>
<evidence type="ECO:0000256" key="3">
    <source>
        <dbReference type="ARBA" id="ARBA00022792"/>
    </source>
</evidence>
<dbReference type="GO" id="GO:0006120">
    <property type="term" value="P:mitochondrial electron transport, NADH to ubiquinone"/>
    <property type="evidence" value="ECO:0007669"/>
    <property type="project" value="InterPro"/>
</dbReference>
<comment type="caution">
    <text evidence="8">The sequence shown here is derived from an EMBL/GenBank/DDBJ whole genome shotgun (WGS) entry which is preliminary data.</text>
</comment>
<feature type="transmembrane region" description="Helical" evidence="7">
    <location>
        <begin position="14"/>
        <end position="35"/>
    </location>
</feature>
<keyword evidence="6 7" id="KW-0472">Membrane</keyword>
<dbReference type="OrthoDB" id="1913277at2759"/>
<proteinExistence type="predicted"/>
<dbReference type="eggNOG" id="ENOG502S81D">
    <property type="taxonomic scope" value="Eukaryota"/>
</dbReference>
<dbReference type="InParanoid" id="N1J6K6"/>
<protein>
    <submittedName>
        <fullName evidence="8">Putative NADH-ubiquinone oxidoreductase 2 subunit</fullName>
    </submittedName>
</protein>
<evidence type="ECO:0000313" key="8">
    <source>
        <dbReference type="EMBL" id="CCU75740.1"/>
    </source>
</evidence>
<keyword evidence="2 7" id="KW-0812">Transmembrane</keyword>
<evidence type="ECO:0000256" key="1">
    <source>
        <dbReference type="ARBA" id="ARBA00004448"/>
    </source>
</evidence>
<keyword evidence="4 7" id="KW-1133">Transmembrane helix</keyword>
<keyword evidence="8" id="KW-0830">Ubiquinone</keyword>
<accession>N1J6K6</accession>
<evidence type="ECO:0000256" key="2">
    <source>
        <dbReference type="ARBA" id="ARBA00022692"/>
    </source>
</evidence>
<comment type="subcellular location">
    <subcellularLocation>
        <location evidence="1">Mitochondrion inner membrane</location>
        <topology evidence="1">Multi-pass membrane protein</topology>
    </subcellularLocation>
</comment>
<name>N1J6K6_BLUG1</name>
<dbReference type="PANTHER" id="PTHR21382">
    <property type="entry name" value="NADH-UBIQUINONE OXIDOREDUCTASE SUBUNIT"/>
    <property type="match status" value="1"/>
</dbReference>
<feature type="transmembrane region" description="Helical" evidence="7">
    <location>
        <begin position="107"/>
        <end position="125"/>
    </location>
</feature>
<dbReference type="PANTHER" id="PTHR21382:SF1">
    <property type="entry name" value="NADH DEHYDROGENASE [UBIQUINONE] 1 ALPHA SUBCOMPLEX SUBUNIT 11"/>
    <property type="match status" value="1"/>
</dbReference>
<dbReference type="STRING" id="546991.N1J6K6"/>
<evidence type="ECO:0000313" key="9">
    <source>
        <dbReference type="Proteomes" id="UP000015441"/>
    </source>
</evidence>
<keyword evidence="9" id="KW-1185">Reference proteome</keyword>